<name>A0A6J7JI28_9ZZZZ</name>
<dbReference type="Gene3D" id="3.30.1540.10">
    <property type="entry name" value="formyl-coa transferase, domain 3"/>
    <property type="match status" value="1"/>
</dbReference>
<sequence length="414" mass="44885">MTEIPPLDVSTLERASAGKGPLEGLRVLDVATMMAGPWAATYLADYGADVVKVELPVKGDPMRHWGSQIEGTSLAWKGLSRNKRLVTLALNVPEGQALLLRLVKDFDVLVENYRPGVMERWGLGPEQLHASNPRLIILRTSGYGQTGPYATKPGFGTLAEAFSGLSYITGAEDRPPVLSGYPLADGVAALAGAMSILAAVYWRDVAGGTGQVIDNAITEANYRLIDYTMLDYEKLGIVRQRTGNRLGDLAPRNTYETADGEWVAISGGTQGIVERLFRAMGRDDLITDPRFLNNATRRANVVALDEAIGEWMIQHPLAHVLEVFENFQVAGAPVNNIAQIASQEHFKERNLLQVIDDPDLGPTSTVHVHPRMSATPGGVKSLGGVIGRDNDDFYLREVGLTADEFARLREAGAV</sequence>
<dbReference type="Gene3D" id="3.40.50.10540">
    <property type="entry name" value="Crotonobetainyl-coa:carnitine coa-transferase, domain 1"/>
    <property type="match status" value="1"/>
</dbReference>
<dbReference type="Pfam" id="PF02515">
    <property type="entry name" value="CoA_transf_3"/>
    <property type="match status" value="1"/>
</dbReference>
<dbReference type="PANTHER" id="PTHR48228:SF6">
    <property type="entry name" value="L-CARNITINE COA-TRANSFERASE"/>
    <property type="match status" value="1"/>
</dbReference>
<gene>
    <name evidence="2" type="ORF">UFOPK3773_00952</name>
</gene>
<dbReference type="GO" id="GO:0016740">
    <property type="term" value="F:transferase activity"/>
    <property type="evidence" value="ECO:0007669"/>
    <property type="project" value="UniProtKB-KW"/>
</dbReference>
<dbReference type="InterPro" id="IPR003673">
    <property type="entry name" value="CoA-Trfase_fam_III"/>
</dbReference>
<dbReference type="InterPro" id="IPR050509">
    <property type="entry name" value="CoA-transferase_III"/>
</dbReference>
<reference evidence="2" key="1">
    <citation type="submission" date="2020-05" db="EMBL/GenBank/DDBJ databases">
        <authorList>
            <person name="Chiriac C."/>
            <person name="Salcher M."/>
            <person name="Ghai R."/>
            <person name="Kavagutti S V."/>
        </authorList>
    </citation>
    <scope>NUCLEOTIDE SEQUENCE</scope>
</reference>
<dbReference type="InterPro" id="IPR044855">
    <property type="entry name" value="CoA-Trfase_III_dom3_sf"/>
</dbReference>
<keyword evidence="1" id="KW-0808">Transferase</keyword>
<proteinExistence type="predicted"/>
<protein>
    <submittedName>
        <fullName evidence="2">Unannotated protein</fullName>
    </submittedName>
</protein>
<dbReference type="AlphaFoldDB" id="A0A6J7JI28"/>
<dbReference type="SUPFAM" id="SSF89796">
    <property type="entry name" value="CoA-transferase family III (CaiB/BaiF)"/>
    <property type="match status" value="1"/>
</dbReference>
<dbReference type="EMBL" id="CAFBNF010000091">
    <property type="protein sequence ID" value="CAB4942743.1"/>
    <property type="molecule type" value="Genomic_DNA"/>
</dbReference>
<accession>A0A6J7JI28</accession>
<dbReference type="InterPro" id="IPR023606">
    <property type="entry name" value="CoA-Trfase_III_dom_1_sf"/>
</dbReference>
<evidence type="ECO:0000256" key="1">
    <source>
        <dbReference type="ARBA" id="ARBA00022679"/>
    </source>
</evidence>
<evidence type="ECO:0000313" key="2">
    <source>
        <dbReference type="EMBL" id="CAB4942743.1"/>
    </source>
</evidence>
<dbReference type="PANTHER" id="PTHR48228">
    <property type="entry name" value="SUCCINYL-COA--D-CITRAMALATE COA-TRANSFERASE"/>
    <property type="match status" value="1"/>
</dbReference>
<organism evidence="2">
    <name type="scientific">freshwater metagenome</name>
    <dbReference type="NCBI Taxonomy" id="449393"/>
    <lineage>
        <taxon>unclassified sequences</taxon>
        <taxon>metagenomes</taxon>
        <taxon>ecological metagenomes</taxon>
    </lineage>
</organism>